<dbReference type="Proteomes" id="UP000248326">
    <property type="component" value="Unassembled WGS sequence"/>
</dbReference>
<reference evidence="2 3" key="1">
    <citation type="submission" date="2018-06" db="EMBL/GenBank/DDBJ databases">
        <title>Genomic Encyclopedia of Type Strains, Phase IV (KMG-IV): sequencing the most valuable type-strain genomes for metagenomic binning, comparative biology and taxonomic classification.</title>
        <authorList>
            <person name="Goeker M."/>
        </authorList>
    </citation>
    <scope>NUCLEOTIDE SEQUENCE [LARGE SCALE GENOMIC DNA]</scope>
    <source>
        <strain evidence="2 3">DSM 18048</strain>
    </source>
</reference>
<evidence type="ECO:0000313" key="3">
    <source>
        <dbReference type="Proteomes" id="UP000248326"/>
    </source>
</evidence>
<name>A0A318SD49_9DEIO</name>
<sequence>MYDVIGDVHGCLPELLELLVKLGYRVKSNLDLVAPPGRRLVFVGDLVDRGPDIPGTLRLVMRGDAEGTLLTVLGNHDDKLRRTFDGENPKSTSGGRAVSLAQLEKEPKKFRREVRDYLAHLPSRLDLDTGRLIVVHAGLPPREVPDPRHYYIYGEKTGRKDEFGYEEREDWASRYTGSATVAYGHTPNLDPELKGTTINLDTGCVFGGRLTALRYPEMTFVSVPAKAKYADSRRFTAARKRAGLE</sequence>
<dbReference type="CDD" id="cd07423">
    <property type="entry name" value="MPP_Prp_like"/>
    <property type="match status" value="1"/>
</dbReference>
<gene>
    <name evidence="2" type="ORF">DES52_101378</name>
</gene>
<proteinExistence type="predicted"/>
<dbReference type="GO" id="GO:0005737">
    <property type="term" value="C:cytoplasm"/>
    <property type="evidence" value="ECO:0007669"/>
    <property type="project" value="TreeGrafter"/>
</dbReference>
<comment type="caution">
    <text evidence="2">The sequence shown here is derived from an EMBL/GenBank/DDBJ whole genome shotgun (WGS) entry which is preliminary data.</text>
</comment>
<dbReference type="PANTHER" id="PTHR42850">
    <property type="entry name" value="METALLOPHOSPHOESTERASE"/>
    <property type="match status" value="1"/>
</dbReference>
<evidence type="ECO:0000313" key="2">
    <source>
        <dbReference type="EMBL" id="PYE56573.1"/>
    </source>
</evidence>
<dbReference type="InterPro" id="IPR050126">
    <property type="entry name" value="Ap4A_hydrolase"/>
</dbReference>
<dbReference type="InterPro" id="IPR004843">
    <property type="entry name" value="Calcineurin-like_PHP"/>
</dbReference>
<feature type="domain" description="Calcineurin-like phosphoesterase" evidence="1">
    <location>
        <begin position="4"/>
        <end position="187"/>
    </location>
</feature>
<dbReference type="PANTHER" id="PTHR42850:SF7">
    <property type="entry name" value="BIS(5'-NUCLEOSYL)-TETRAPHOSPHATASE PRPE [ASYMMETRICAL]"/>
    <property type="match status" value="1"/>
</dbReference>
<dbReference type="Pfam" id="PF00149">
    <property type="entry name" value="Metallophos"/>
    <property type="match status" value="1"/>
</dbReference>
<dbReference type="SUPFAM" id="SSF56300">
    <property type="entry name" value="Metallo-dependent phosphatases"/>
    <property type="match status" value="1"/>
</dbReference>
<organism evidence="2 3">
    <name type="scientific">Deinococcus yavapaiensis KR-236</name>
    <dbReference type="NCBI Taxonomy" id="694435"/>
    <lineage>
        <taxon>Bacteria</taxon>
        <taxon>Thermotogati</taxon>
        <taxon>Deinococcota</taxon>
        <taxon>Deinococci</taxon>
        <taxon>Deinococcales</taxon>
        <taxon>Deinococcaceae</taxon>
        <taxon>Deinococcus</taxon>
    </lineage>
</organism>
<dbReference type="GO" id="GO:0016791">
    <property type="term" value="F:phosphatase activity"/>
    <property type="evidence" value="ECO:0007669"/>
    <property type="project" value="TreeGrafter"/>
</dbReference>
<dbReference type="InterPro" id="IPR029052">
    <property type="entry name" value="Metallo-depent_PP-like"/>
</dbReference>
<dbReference type="Gene3D" id="3.60.21.10">
    <property type="match status" value="1"/>
</dbReference>
<dbReference type="EMBL" id="QJSX01000001">
    <property type="protein sequence ID" value="PYE56573.1"/>
    <property type="molecule type" value="Genomic_DNA"/>
</dbReference>
<evidence type="ECO:0000259" key="1">
    <source>
        <dbReference type="Pfam" id="PF00149"/>
    </source>
</evidence>
<dbReference type="InterPro" id="IPR041780">
    <property type="entry name" value="MPP_PrpE-like"/>
</dbReference>
<accession>A0A318SD49</accession>
<protein>
    <submittedName>
        <fullName evidence="2">Calcineurin-like phosphoesterase family protein</fullName>
    </submittedName>
</protein>
<dbReference type="RefSeq" id="WP_170130842.1">
    <property type="nucleotide sequence ID" value="NZ_QJSX01000001.1"/>
</dbReference>
<dbReference type="AlphaFoldDB" id="A0A318SD49"/>
<keyword evidence="3" id="KW-1185">Reference proteome</keyword>